<evidence type="ECO:0000256" key="2">
    <source>
        <dbReference type="ARBA" id="ARBA00010742"/>
    </source>
</evidence>
<evidence type="ECO:0000313" key="5">
    <source>
        <dbReference type="Proteomes" id="UP000292544"/>
    </source>
</evidence>
<evidence type="ECO:0000256" key="1">
    <source>
        <dbReference type="ARBA" id="ARBA00004418"/>
    </source>
</evidence>
<dbReference type="RefSeq" id="WP_130567817.1">
    <property type="nucleotide sequence ID" value="NZ_SHLY01000008.1"/>
</dbReference>
<evidence type="ECO:0000313" key="4">
    <source>
        <dbReference type="EMBL" id="TAA41027.1"/>
    </source>
</evidence>
<dbReference type="Gene3D" id="3.40.190.10">
    <property type="entry name" value="Periplasmic binding protein-like II"/>
    <property type="match status" value="2"/>
</dbReference>
<keyword evidence="5" id="KW-1185">Reference proteome</keyword>
<proteinExistence type="inferred from homology"/>
<dbReference type="Pfam" id="PF12974">
    <property type="entry name" value="Phosphonate-bd"/>
    <property type="match status" value="1"/>
</dbReference>
<dbReference type="EMBL" id="SHLY01000008">
    <property type="protein sequence ID" value="TAA41027.1"/>
    <property type="molecule type" value="Genomic_DNA"/>
</dbReference>
<dbReference type="SUPFAM" id="SSF53850">
    <property type="entry name" value="Periplasmic binding protein-like II"/>
    <property type="match status" value="1"/>
</dbReference>
<organism evidence="4 5">
    <name type="scientific">Corallincola spongiicola</name>
    <dbReference type="NCBI Taxonomy" id="2520508"/>
    <lineage>
        <taxon>Bacteria</taxon>
        <taxon>Pseudomonadati</taxon>
        <taxon>Pseudomonadota</taxon>
        <taxon>Gammaproteobacteria</taxon>
        <taxon>Alteromonadales</taxon>
        <taxon>Psychromonadaceae</taxon>
        <taxon>Corallincola</taxon>
    </lineage>
</organism>
<evidence type="ECO:0000256" key="3">
    <source>
        <dbReference type="ARBA" id="ARBA00022729"/>
    </source>
</evidence>
<keyword evidence="3" id="KW-0732">Signal</keyword>
<name>A0ABY1WL89_9GAMM</name>
<comment type="caution">
    <text evidence="4">The sequence shown here is derived from an EMBL/GenBank/DDBJ whole genome shotgun (WGS) entry which is preliminary data.</text>
</comment>
<reference evidence="5" key="1">
    <citation type="submission" date="2019-02" db="EMBL/GenBank/DDBJ databases">
        <title>Draft genome sequence of Muricauda sp. 176CP4-71.</title>
        <authorList>
            <person name="Park J.-S."/>
        </authorList>
    </citation>
    <scope>NUCLEOTIDE SEQUENCE [LARGE SCALE GENOMIC DNA]</scope>
    <source>
        <strain evidence="5">176GS2-150</strain>
    </source>
</reference>
<protein>
    <submittedName>
        <fullName evidence="4">Phosphate/phosphite/phosphonate ABC transporter substrate-binding protein</fullName>
    </submittedName>
</protein>
<dbReference type="Proteomes" id="UP000292544">
    <property type="component" value="Unassembled WGS sequence"/>
</dbReference>
<dbReference type="PANTHER" id="PTHR30024:SF47">
    <property type="entry name" value="TAURINE-BINDING PERIPLASMIC PROTEIN"/>
    <property type="match status" value="1"/>
</dbReference>
<comment type="subcellular location">
    <subcellularLocation>
        <location evidence="1">Periplasm</location>
    </subcellularLocation>
</comment>
<accession>A0ABY1WL89</accession>
<comment type="similarity">
    <text evidence="2">Belongs to the bacterial solute-binding protein SsuA/TauA family.</text>
</comment>
<sequence>MNRAAVPVIHRKPQQNINFFGVLSLLLLLFTLLAANADAKPAKTALTLAVLDFRGADVARARWQPLADFIATTLQTEVTLVPLQHTELLALAGQTDLLLSNPVVTSQLLKYQPNYQVVATLNSQAYGNAFAGDIIVHRDSPLHSVAQLQGRVIGVVNQSTSAGGFLFQAYELVKLGWQPLSNYVQFATLNNQYAILQRVANKQVDAGFVRSGLIADAKEYDPTLFRVLPPANPADSPHTTPKYPHWGVVVSDSLTAQQISQVKMALLSLSASSPVATAAGIKGFVAAADYQAITELLNQIQPALEK</sequence>
<dbReference type="PANTHER" id="PTHR30024">
    <property type="entry name" value="ALIPHATIC SULFONATES-BINDING PROTEIN-RELATED"/>
    <property type="match status" value="1"/>
</dbReference>
<gene>
    <name evidence="4" type="ORF">EXY25_17145</name>
</gene>